<comment type="caution">
    <text evidence="2">The sequence shown here is derived from an EMBL/GenBank/DDBJ whole genome shotgun (WGS) entry which is preliminary data.</text>
</comment>
<dbReference type="InterPro" id="IPR036465">
    <property type="entry name" value="vWFA_dom_sf"/>
</dbReference>
<dbReference type="Pfam" id="PF01882">
    <property type="entry name" value="DUF58"/>
    <property type="match status" value="1"/>
</dbReference>
<reference evidence="2 3" key="1">
    <citation type="submission" date="2016-03" db="EMBL/GenBank/DDBJ databases">
        <authorList>
            <person name="Ploux O."/>
        </authorList>
    </citation>
    <scope>NUCLEOTIDE SEQUENCE [LARGE SCALE GENOMIC DNA]</scope>
    <source>
        <strain evidence="2 3">R-45363</strain>
    </source>
</reference>
<dbReference type="PANTHER" id="PTHR33608">
    <property type="entry name" value="BLL2464 PROTEIN"/>
    <property type="match status" value="1"/>
</dbReference>
<evidence type="ECO:0000313" key="2">
    <source>
        <dbReference type="EMBL" id="OAI02899.1"/>
    </source>
</evidence>
<dbReference type="SUPFAM" id="SSF53300">
    <property type="entry name" value="vWA-like"/>
    <property type="match status" value="1"/>
</dbReference>
<dbReference type="RefSeq" id="WP_064009289.1">
    <property type="nucleotide sequence ID" value="NZ_LUUG01000082.1"/>
</dbReference>
<dbReference type="OrthoDB" id="9812729at2"/>
<evidence type="ECO:0000259" key="1">
    <source>
        <dbReference type="Pfam" id="PF01882"/>
    </source>
</evidence>
<name>A0A177MDL7_METMH</name>
<evidence type="ECO:0000313" key="3">
    <source>
        <dbReference type="Proteomes" id="UP000078090"/>
    </source>
</evidence>
<accession>A0A177MDL7</accession>
<proteinExistence type="predicted"/>
<organism evidence="2 3">
    <name type="scientific">Methylomonas methanica</name>
    <dbReference type="NCBI Taxonomy" id="421"/>
    <lineage>
        <taxon>Bacteria</taxon>
        <taxon>Pseudomonadati</taxon>
        <taxon>Pseudomonadota</taxon>
        <taxon>Gammaproteobacteria</taxon>
        <taxon>Methylococcales</taxon>
        <taxon>Methylococcaceae</taxon>
        <taxon>Methylomonas</taxon>
    </lineage>
</organism>
<protein>
    <submittedName>
        <fullName evidence="2">ATPase</fullName>
    </submittedName>
</protein>
<dbReference type="InterPro" id="IPR002881">
    <property type="entry name" value="DUF58"/>
</dbReference>
<gene>
    <name evidence="2" type="ORF">A1332_03105</name>
</gene>
<dbReference type="PANTHER" id="PTHR33608:SF12">
    <property type="entry name" value="DUF58 DOMAIN-CONTAINING PROTEIN"/>
    <property type="match status" value="1"/>
</dbReference>
<sequence>MNTSPAADNPRVTVTLKALVDLAKPAGMLSLGHANIRAAQSGNYLSHLKGRGMAFDETRLYQPGDDVRRIDWRVTARTDKPHSKIFKEERERPMFIAVDYRATMAFATRGVFKSVQAARLAGLLAWAALKQGDRIGGQIFSDAGCQELKPQTGKPALLRFLNALVNPDYNGAAVVNLAQPLARLLHHARPGSRVYILSDFRGMNSAAENHLANLARHCEVVLVHIADPLESSLPTQGRYRFTDGWREVLIDSGDKQRLQAYRQRFQDRREYLQKLGNKLRLTLIPCTTQQAPLDALNGTRARPAA</sequence>
<dbReference type="EMBL" id="LUUG01000082">
    <property type="protein sequence ID" value="OAI02899.1"/>
    <property type="molecule type" value="Genomic_DNA"/>
</dbReference>
<feature type="domain" description="DUF58" evidence="1">
    <location>
        <begin position="57"/>
        <end position="267"/>
    </location>
</feature>
<dbReference type="Proteomes" id="UP000078090">
    <property type="component" value="Unassembled WGS sequence"/>
</dbReference>
<dbReference type="AlphaFoldDB" id="A0A177MDL7"/>